<reference evidence="1 2" key="1">
    <citation type="submission" date="2019-08" db="EMBL/GenBank/DDBJ databases">
        <title>Selenomonas sp. mPRGC5 and Selenomonas sp. mPRGC8 isolated from ruminal fluid of dairy goat (Capra hircus).</title>
        <authorList>
            <person name="Poothong S."/>
            <person name="Nuengjamnong C."/>
            <person name="Tanasupawat S."/>
        </authorList>
    </citation>
    <scope>NUCLEOTIDE SEQUENCE [LARGE SCALE GENOMIC DNA]</scope>
    <source>
        <strain evidence="2">mPRGC5</strain>
    </source>
</reference>
<organism evidence="1 2">
    <name type="scientific">Selenomonas ruminis</name>
    <dbReference type="NCBI Taxonomy" id="2593411"/>
    <lineage>
        <taxon>Bacteria</taxon>
        <taxon>Bacillati</taxon>
        <taxon>Bacillota</taxon>
        <taxon>Negativicutes</taxon>
        <taxon>Selenomonadales</taxon>
        <taxon>Selenomonadaceae</taxon>
        <taxon>Selenomonas</taxon>
    </lineage>
</organism>
<dbReference type="RefSeq" id="WP_149171779.1">
    <property type="nucleotide sequence ID" value="NZ_VTOY01000008.1"/>
</dbReference>
<dbReference type="AlphaFoldDB" id="A0A5D6W1C4"/>
<sequence length="563" mass="63548">MRKTLAKAGILGLLLLLVLPMTVGEARWSIGRHREQKVEQQVPPGPPDHKAKILFIPHDNRPTSCEQTAAVVQELGYEVIMPDKKLLGGLTTKGDTEELWKWTKENAKSAEVAVIATDSLVYGGLVTSRVHEIPRAELKERANRLHELRELHPSLKIYAFTSLMRTPRSGAASGGEDPDYYFTYGTKIFRYTALMDKAEMEGLSEEERQELAQLTQDIPAPVLKDWLGRRQHNLEATKMLIDDARAGKIDYLLIGKDDNASLSQTHREDRWLREYAKNIPDSRFHIVAGIDEFAMLLMTRAVNQWEQVVPKVAIRYNIGKGGDTIPTYSDERIAATLRTELAVAGGQQVDAPGLADFTLLVNTTPEGVTGEANHVRDWEPAPLNNWKNRPGTYAFLEQVSTLIRKGCSVGIADIAFSNGSDNVLMYHLKANNLLFKLKSYSGWNTGTNSLGFALGQGMLASRLPQEKANELLLTRYLDDWAYQANVRTAMAHKIERLGNPMVYLYLGEYEPEMEADSTRLLRQFCKDHLPEFKQVDSLQVTFPWHRMFIASIRYDGMFDFKHS</sequence>
<comment type="caution">
    <text evidence="1">The sequence shown here is derived from an EMBL/GenBank/DDBJ whole genome shotgun (WGS) entry which is preliminary data.</text>
</comment>
<accession>A0A5D6W1C4</accession>
<dbReference type="EMBL" id="VTOY01000008">
    <property type="protein sequence ID" value="TYZ21647.1"/>
    <property type="molecule type" value="Genomic_DNA"/>
</dbReference>
<dbReference type="OrthoDB" id="9789552at2"/>
<dbReference type="InterPro" id="IPR025394">
    <property type="entry name" value="DUF4127"/>
</dbReference>
<evidence type="ECO:0000313" key="1">
    <source>
        <dbReference type="EMBL" id="TYZ21647.1"/>
    </source>
</evidence>
<evidence type="ECO:0000313" key="2">
    <source>
        <dbReference type="Proteomes" id="UP000323646"/>
    </source>
</evidence>
<keyword evidence="2" id="KW-1185">Reference proteome</keyword>
<protein>
    <submittedName>
        <fullName evidence="1">DUF4127 family protein</fullName>
    </submittedName>
</protein>
<dbReference type="Pfam" id="PF13552">
    <property type="entry name" value="DUF4127"/>
    <property type="match status" value="1"/>
</dbReference>
<proteinExistence type="predicted"/>
<gene>
    <name evidence="1" type="ORF">FZ040_09605</name>
</gene>
<name>A0A5D6W1C4_9FIRM</name>
<dbReference type="Proteomes" id="UP000323646">
    <property type="component" value="Unassembled WGS sequence"/>
</dbReference>